<proteinExistence type="inferred from homology"/>
<evidence type="ECO:0000256" key="3">
    <source>
        <dbReference type="ARBA" id="ARBA00022741"/>
    </source>
</evidence>
<dbReference type="InterPro" id="IPR001270">
    <property type="entry name" value="ClpA/B"/>
</dbReference>
<dbReference type="InterPro" id="IPR004176">
    <property type="entry name" value="Clp_R_N"/>
</dbReference>
<evidence type="ECO:0000256" key="7">
    <source>
        <dbReference type="RuleBase" id="RU004432"/>
    </source>
</evidence>
<feature type="domain" description="Clp R" evidence="9">
    <location>
        <begin position="1"/>
        <end position="131"/>
    </location>
</feature>
<dbReference type="EMBL" id="BRYA01000174">
    <property type="protein sequence ID" value="GMI42525.1"/>
    <property type="molecule type" value="Genomic_DNA"/>
</dbReference>
<dbReference type="InterPro" id="IPR050130">
    <property type="entry name" value="ClpA_ClpB"/>
</dbReference>
<protein>
    <recommendedName>
        <fullName evidence="9">Clp R domain-containing protein</fullName>
    </recommendedName>
</protein>
<dbReference type="InterPro" id="IPR028299">
    <property type="entry name" value="ClpA/B_CS2"/>
</dbReference>
<keyword evidence="3 7" id="KW-0547">Nucleotide-binding</keyword>
<dbReference type="Proteomes" id="UP001165065">
    <property type="component" value="Unassembled WGS sequence"/>
</dbReference>
<dbReference type="InterPro" id="IPR036628">
    <property type="entry name" value="Clp_N_dom_sf"/>
</dbReference>
<dbReference type="Gene3D" id="1.10.8.60">
    <property type="match status" value="1"/>
</dbReference>
<dbReference type="SUPFAM" id="SSF52540">
    <property type="entry name" value="P-loop containing nucleoside triphosphate hydrolases"/>
    <property type="match status" value="2"/>
</dbReference>
<dbReference type="Pfam" id="PF17871">
    <property type="entry name" value="AAA_lid_9"/>
    <property type="match status" value="1"/>
</dbReference>
<dbReference type="Pfam" id="PF00004">
    <property type="entry name" value="AAA"/>
    <property type="match status" value="1"/>
</dbReference>
<evidence type="ECO:0000256" key="4">
    <source>
        <dbReference type="ARBA" id="ARBA00022840"/>
    </source>
</evidence>
<dbReference type="FunFam" id="3.40.50.300:FF:000010">
    <property type="entry name" value="Chaperone clpB 1, putative"/>
    <property type="match status" value="1"/>
</dbReference>
<dbReference type="GO" id="GO:0016887">
    <property type="term" value="F:ATP hydrolysis activity"/>
    <property type="evidence" value="ECO:0007669"/>
    <property type="project" value="InterPro"/>
</dbReference>
<dbReference type="InterPro" id="IPR027417">
    <property type="entry name" value="P-loop_NTPase"/>
</dbReference>
<dbReference type="GO" id="GO:0034605">
    <property type="term" value="P:cellular response to heat"/>
    <property type="evidence" value="ECO:0007669"/>
    <property type="project" value="TreeGrafter"/>
</dbReference>
<evidence type="ECO:0000313" key="10">
    <source>
        <dbReference type="EMBL" id="GMI42525.1"/>
    </source>
</evidence>
<dbReference type="InterPro" id="IPR003959">
    <property type="entry name" value="ATPase_AAA_core"/>
</dbReference>
<dbReference type="InterPro" id="IPR041546">
    <property type="entry name" value="ClpA/ClpB_AAA_lid"/>
</dbReference>
<dbReference type="PANTHER" id="PTHR11638:SF18">
    <property type="entry name" value="HEAT SHOCK PROTEIN 104"/>
    <property type="match status" value="1"/>
</dbReference>
<evidence type="ECO:0000256" key="8">
    <source>
        <dbReference type="SAM" id="Coils"/>
    </source>
</evidence>
<dbReference type="FunFam" id="3.40.50.300:FF:000120">
    <property type="entry name" value="ATP-dependent chaperone ClpB"/>
    <property type="match status" value="1"/>
</dbReference>
<dbReference type="SUPFAM" id="SSF81923">
    <property type="entry name" value="Double Clp-N motif"/>
    <property type="match status" value="1"/>
</dbReference>
<dbReference type="AlphaFoldDB" id="A0A9W7LAW7"/>
<keyword evidence="8" id="KW-0175">Coiled coil</keyword>
<dbReference type="InterPro" id="IPR003593">
    <property type="entry name" value="AAA+_ATPase"/>
</dbReference>
<keyword evidence="11" id="KW-1185">Reference proteome</keyword>
<dbReference type="SMART" id="SM00382">
    <property type="entry name" value="AAA"/>
    <property type="match status" value="2"/>
</dbReference>
<dbReference type="PROSITE" id="PS00870">
    <property type="entry name" value="CLPAB_1"/>
    <property type="match status" value="1"/>
</dbReference>
<evidence type="ECO:0000256" key="1">
    <source>
        <dbReference type="ARBA" id="ARBA00008675"/>
    </source>
</evidence>
<dbReference type="CDD" id="cd00009">
    <property type="entry name" value="AAA"/>
    <property type="match status" value="1"/>
</dbReference>
<dbReference type="PROSITE" id="PS00871">
    <property type="entry name" value="CLPAB_2"/>
    <property type="match status" value="1"/>
</dbReference>
<dbReference type="Gene3D" id="1.10.1780.10">
    <property type="entry name" value="Clp, N-terminal domain"/>
    <property type="match status" value="1"/>
</dbReference>
<dbReference type="Pfam" id="PF07724">
    <property type="entry name" value="AAA_2"/>
    <property type="match status" value="1"/>
</dbReference>
<dbReference type="PRINTS" id="PR00300">
    <property type="entry name" value="CLPPROTEASEA"/>
</dbReference>
<accession>A0A9W7LAW7</accession>
<reference evidence="11" key="1">
    <citation type="journal article" date="2023" name="Commun. Biol.">
        <title>Genome analysis of Parmales, the sister group of diatoms, reveals the evolutionary specialization of diatoms from phago-mixotrophs to photoautotrophs.</title>
        <authorList>
            <person name="Ban H."/>
            <person name="Sato S."/>
            <person name="Yoshikawa S."/>
            <person name="Yamada K."/>
            <person name="Nakamura Y."/>
            <person name="Ichinomiya M."/>
            <person name="Sato N."/>
            <person name="Blanc-Mathieu R."/>
            <person name="Endo H."/>
            <person name="Kuwata A."/>
            <person name="Ogata H."/>
        </authorList>
    </citation>
    <scope>NUCLEOTIDE SEQUENCE [LARGE SCALE GENOMIC DNA]</scope>
</reference>
<dbReference type="InterPro" id="IPR018368">
    <property type="entry name" value="ClpA/B_CS1"/>
</dbReference>
<dbReference type="Pfam" id="PF02861">
    <property type="entry name" value="Clp_N"/>
    <property type="match status" value="1"/>
</dbReference>
<evidence type="ECO:0000259" key="9">
    <source>
        <dbReference type="PROSITE" id="PS51903"/>
    </source>
</evidence>
<keyword evidence="4 7" id="KW-0067">ATP-binding</keyword>
<feature type="coiled-coil region" evidence="8">
    <location>
        <begin position="395"/>
        <end position="479"/>
    </location>
</feature>
<comment type="caution">
    <text evidence="10">The sequence shown here is derived from an EMBL/GenBank/DDBJ whole genome shotgun (WGS) entry which is preliminary data.</text>
</comment>
<sequence>MLLDTILNEYYNAQDSDANPARASTEYAEKILADAGVDVKRIREELRQSLDALPKVSDTSNKIMSPSLQKTLSSAFSYMKSNKDSFISTSALLYSLSTTDVDFLIPALSRQSVTPTLIAESIASQRSVSGPVTSKSAEQSLDALSKYAVDFTQRARENKLDPVIGRDGEVRRAIQVLSRRTKNNPVLLGEPGVGKTAVAEGIAQRIVEGDVPDTLKRCKLMGLDMGALIAGAKYRGEFEERLKGVLKEVQGSEGEIVLFIDEMHTVVGAGATSGSMDASNLLKPALARGEVRCIGATTLSEYKQYIEKDKALERRFQKVQIGEPTAEDTVSILRGLKPRYEMHHGVRITDDALLAAAKLSDRYIQDRFLPDKAIDLVDEACAKLKNELTSKPQVLDEIDRRVVQLEMERLSLESDFGSTNKKPDAPRLASINSELKSLQSRQTSLESQWMLEKNRVGDVTSLREEIDGLEKDIGECERTFDLNKAAELKYNELPKLVMKLKDLEESGSASKTSDDLLRDEVTSSDIADIVSATTGIPVSNLLTTEKERLLRMDEIISERVIGQPEAVLAVTEAIQRSRAGLSDPSKPIAGLIFLGPTGVGKTELCKALSSFMFQSDTAMIRFDMSEYMEKQSVSRLVGSPPGYVGYEEGGQLTDAVRRSPYSVVLFDEVEKAHRDVLNLLLQVLDDGRLTDAKGNVVDFKNTVIIFTSNVGSQAIVELAQEGGSEEEGGKGEEMRRRVQEAMRREFSPEFLNRCEAVIFNSLGKDDLRGIVKLEMSNLEERVKDRGFKIRVRDEVLDYLAEIGFDGVYGARPLKRVIQREVERKLAKMILSSEVGEGDIVDVEIDENDRVKLSVVVGAAVGGVSG</sequence>
<dbReference type="SMART" id="SM01086">
    <property type="entry name" value="ClpB_D2-small"/>
    <property type="match status" value="1"/>
</dbReference>
<dbReference type="FunFam" id="3.40.50.300:FF:000025">
    <property type="entry name" value="ATP-dependent Clp protease subunit"/>
    <property type="match status" value="1"/>
</dbReference>
<dbReference type="CDD" id="cd19499">
    <property type="entry name" value="RecA-like_ClpB_Hsp104-like"/>
    <property type="match status" value="1"/>
</dbReference>
<dbReference type="GO" id="GO:0005524">
    <property type="term" value="F:ATP binding"/>
    <property type="evidence" value="ECO:0007669"/>
    <property type="project" value="UniProtKB-KW"/>
</dbReference>
<evidence type="ECO:0000256" key="6">
    <source>
        <dbReference type="PROSITE-ProRule" id="PRU01251"/>
    </source>
</evidence>
<dbReference type="OrthoDB" id="47330at2759"/>
<keyword evidence="2 6" id="KW-0677">Repeat</keyword>
<dbReference type="Gene3D" id="3.40.50.300">
    <property type="entry name" value="P-loop containing nucleotide triphosphate hydrolases"/>
    <property type="match status" value="3"/>
</dbReference>
<gene>
    <name evidence="10" type="ORF">TrCOL_g2648</name>
</gene>
<dbReference type="Pfam" id="PF10431">
    <property type="entry name" value="ClpB_D2-small"/>
    <property type="match status" value="1"/>
</dbReference>
<dbReference type="PROSITE" id="PS51903">
    <property type="entry name" value="CLP_R"/>
    <property type="match status" value="1"/>
</dbReference>
<keyword evidence="5 7" id="KW-0143">Chaperone</keyword>
<dbReference type="GO" id="GO:0005737">
    <property type="term" value="C:cytoplasm"/>
    <property type="evidence" value="ECO:0007669"/>
    <property type="project" value="TreeGrafter"/>
</dbReference>
<dbReference type="InterPro" id="IPR019489">
    <property type="entry name" value="Clp_ATPase_C"/>
</dbReference>
<evidence type="ECO:0000256" key="2">
    <source>
        <dbReference type="ARBA" id="ARBA00022737"/>
    </source>
</evidence>
<name>A0A9W7LAW7_9STRA</name>
<comment type="similarity">
    <text evidence="1 7">Belongs to the ClpA/ClpB family.</text>
</comment>
<organism evidence="10 11">
    <name type="scientific">Triparma columacea</name>
    <dbReference type="NCBI Taxonomy" id="722753"/>
    <lineage>
        <taxon>Eukaryota</taxon>
        <taxon>Sar</taxon>
        <taxon>Stramenopiles</taxon>
        <taxon>Ochrophyta</taxon>
        <taxon>Bolidophyceae</taxon>
        <taxon>Parmales</taxon>
        <taxon>Triparmaceae</taxon>
        <taxon>Triparma</taxon>
    </lineage>
</organism>
<evidence type="ECO:0000256" key="5">
    <source>
        <dbReference type="ARBA" id="ARBA00023186"/>
    </source>
</evidence>
<evidence type="ECO:0000313" key="11">
    <source>
        <dbReference type="Proteomes" id="UP001165065"/>
    </source>
</evidence>
<dbReference type="PANTHER" id="PTHR11638">
    <property type="entry name" value="ATP-DEPENDENT CLP PROTEASE"/>
    <property type="match status" value="1"/>
</dbReference>